<proteinExistence type="predicted"/>
<organism evidence="2 3">
    <name type="scientific">Mycena albidolilacea</name>
    <dbReference type="NCBI Taxonomy" id="1033008"/>
    <lineage>
        <taxon>Eukaryota</taxon>
        <taxon>Fungi</taxon>
        <taxon>Dikarya</taxon>
        <taxon>Basidiomycota</taxon>
        <taxon>Agaricomycotina</taxon>
        <taxon>Agaricomycetes</taxon>
        <taxon>Agaricomycetidae</taxon>
        <taxon>Agaricales</taxon>
        <taxon>Marasmiineae</taxon>
        <taxon>Mycenaceae</taxon>
        <taxon>Mycena</taxon>
    </lineage>
</organism>
<evidence type="ECO:0000313" key="2">
    <source>
        <dbReference type="EMBL" id="KAJ7334219.1"/>
    </source>
</evidence>
<reference evidence="2" key="1">
    <citation type="submission" date="2023-03" db="EMBL/GenBank/DDBJ databases">
        <title>Massive genome expansion in bonnet fungi (Mycena s.s.) driven by repeated elements and novel gene families across ecological guilds.</title>
        <authorList>
            <consortium name="Lawrence Berkeley National Laboratory"/>
            <person name="Harder C.B."/>
            <person name="Miyauchi S."/>
            <person name="Viragh M."/>
            <person name="Kuo A."/>
            <person name="Thoen E."/>
            <person name="Andreopoulos B."/>
            <person name="Lu D."/>
            <person name="Skrede I."/>
            <person name="Drula E."/>
            <person name="Henrissat B."/>
            <person name="Morin E."/>
            <person name="Kohler A."/>
            <person name="Barry K."/>
            <person name="LaButti K."/>
            <person name="Morin E."/>
            <person name="Salamov A."/>
            <person name="Lipzen A."/>
            <person name="Mereny Z."/>
            <person name="Hegedus B."/>
            <person name="Baldrian P."/>
            <person name="Stursova M."/>
            <person name="Weitz H."/>
            <person name="Taylor A."/>
            <person name="Grigoriev I.V."/>
            <person name="Nagy L.G."/>
            <person name="Martin F."/>
            <person name="Kauserud H."/>
        </authorList>
    </citation>
    <scope>NUCLEOTIDE SEQUENCE</scope>
    <source>
        <strain evidence="2">CBHHK002</strain>
    </source>
</reference>
<protein>
    <submittedName>
        <fullName evidence="2">Uncharacterized protein</fullName>
    </submittedName>
</protein>
<evidence type="ECO:0000256" key="1">
    <source>
        <dbReference type="SAM" id="MobiDB-lite"/>
    </source>
</evidence>
<dbReference type="AlphaFoldDB" id="A0AAD6ZQF4"/>
<dbReference type="EMBL" id="JARIHO010000033">
    <property type="protein sequence ID" value="KAJ7334219.1"/>
    <property type="molecule type" value="Genomic_DNA"/>
</dbReference>
<feature type="region of interest" description="Disordered" evidence="1">
    <location>
        <begin position="25"/>
        <end position="57"/>
    </location>
</feature>
<keyword evidence="3" id="KW-1185">Reference proteome</keyword>
<gene>
    <name evidence="2" type="ORF">DFH08DRAFT_814245</name>
</gene>
<name>A0AAD6ZQF4_9AGAR</name>
<sequence>MTTDLNRHHTHAATRAGIYAALKLPRETPSPTSSALEPPSPTRSDAGATGSPKTRPVTPKLLYSVVASAVSLSRGVSPAAPEGQGDVPGSASISALSELPSLTWDVDFGPVTAPMSAATHRNNPLAVPPETNIIDAHFDELLPSLADSRSPLTVTWAMQEMNQDNLIVLAGCYKAMACKAMAEANYKISTKCSFDSRTSLQGQDTTPAFVSLSPPIPEVEGPSRNKGKGPDPCNWGAVDSLVDFSDHELEAQREAFQNFAEINCVVKQEEHTESMLRPQVPNVVLKPTARGLERRLPAELPPELSWTKRFVVLPG</sequence>
<feature type="region of interest" description="Disordered" evidence="1">
    <location>
        <begin position="205"/>
        <end position="232"/>
    </location>
</feature>
<accession>A0AAD6ZQF4</accession>
<evidence type="ECO:0000313" key="3">
    <source>
        <dbReference type="Proteomes" id="UP001218218"/>
    </source>
</evidence>
<comment type="caution">
    <text evidence="2">The sequence shown here is derived from an EMBL/GenBank/DDBJ whole genome shotgun (WGS) entry which is preliminary data.</text>
</comment>
<dbReference type="Proteomes" id="UP001218218">
    <property type="component" value="Unassembled WGS sequence"/>
</dbReference>